<feature type="compositionally biased region" description="Basic and acidic residues" evidence="1">
    <location>
        <begin position="26"/>
        <end position="49"/>
    </location>
</feature>
<gene>
    <name evidence="2" type="ORF">TRIUR3_26529</name>
</gene>
<evidence type="ECO:0000313" key="2">
    <source>
        <dbReference type="EMBL" id="EMS54074.1"/>
    </source>
</evidence>
<feature type="region of interest" description="Disordered" evidence="1">
    <location>
        <begin position="1"/>
        <end position="92"/>
    </location>
</feature>
<evidence type="ECO:0000256" key="1">
    <source>
        <dbReference type="SAM" id="MobiDB-lite"/>
    </source>
</evidence>
<accession>M8A143</accession>
<organism evidence="2">
    <name type="scientific">Triticum urartu</name>
    <name type="common">Red wild einkorn</name>
    <name type="synonym">Crithodium urartu</name>
    <dbReference type="NCBI Taxonomy" id="4572"/>
    <lineage>
        <taxon>Eukaryota</taxon>
        <taxon>Viridiplantae</taxon>
        <taxon>Streptophyta</taxon>
        <taxon>Embryophyta</taxon>
        <taxon>Tracheophyta</taxon>
        <taxon>Spermatophyta</taxon>
        <taxon>Magnoliopsida</taxon>
        <taxon>Liliopsida</taxon>
        <taxon>Poales</taxon>
        <taxon>Poaceae</taxon>
        <taxon>BOP clade</taxon>
        <taxon>Pooideae</taxon>
        <taxon>Triticodae</taxon>
        <taxon>Triticeae</taxon>
        <taxon>Triticinae</taxon>
        <taxon>Triticum</taxon>
    </lineage>
</organism>
<dbReference type="AlphaFoldDB" id="M8A143"/>
<reference evidence="2" key="1">
    <citation type="journal article" date="2013" name="Nature">
        <title>Draft genome of the wheat A-genome progenitor Triticum urartu.</title>
        <authorList>
            <person name="Ling H.Q."/>
            <person name="Zhao S."/>
            <person name="Liu D."/>
            <person name="Wang J."/>
            <person name="Sun H."/>
            <person name="Zhang C."/>
            <person name="Fan H."/>
            <person name="Li D."/>
            <person name="Dong L."/>
            <person name="Tao Y."/>
            <person name="Gao C."/>
            <person name="Wu H."/>
            <person name="Li Y."/>
            <person name="Cui Y."/>
            <person name="Guo X."/>
            <person name="Zheng S."/>
            <person name="Wang B."/>
            <person name="Yu K."/>
            <person name="Liang Q."/>
            <person name="Yang W."/>
            <person name="Lou X."/>
            <person name="Chen J."/>
            <person name="Feng M."/>
            <person name="Jian J."/>
            <person name="Zhang X."/>
            <person name="Luo G."/>
            <person name="Jiang Y."/>
            <person name="Liu J."/>
            <person name="Wang Z."/>
            <person name="Sha Y."/>
            <person name="Zhang B."/>
            <person name="Wu H."/>
            <person name="Tang D."/>
            <person name="Shen Q."/>
            <person name="Xue P."/>
            <person name="Zou S."/>
            <person name="Wang X."/>
            <person name="Liu X."/>
            <person name="Wang F."/>
            <person name="Yang Y."/>
            <person name="An X."/>
            <person name="Dong Z."/>
            <person name="Zhang K."/>
            <person name="Zhang X."/>
            <person name="Luo M.C."/>
            <person name="Dvorak J."/>
            <person name="Tong Y."/>
            <person name="Wang J."/>
            <person name="Yang H."/>
            <person name="Li Z."/>
            <person name="Wang D."/>
            <person name="Zhang A."/>
            <person name="Wang J."/>
        </authorList>
    </citation>
    <scope>NUCLEOTIDE SEQUENCE</scope>
</reference>
<name>M8A143_TRIUA</name>
<dbReference type="EMBL" id="KD186514">
    <property type="protein sequence ID" value="EMS54074.1"/>
    <property type="molecule type" value="Genomic_DNA"/>
</dbReference>
<proteinExistence type="predicted"/>
<sequence>MAQNDGYGYGYDGGRGKSDGGLTEVLDDKLGEVGGEPEGRRRWRDDDGRRRKKLTSSSMQRPALFRCPERTRPSARNLQDAPTRRRRRWPRQ</sequence>
<protein>
    <submittedName>
        <fullName evidence="2">Uncharacterized protein</fullName>
    </submittedName>
</protein>